<organism evidence="3 4">
    <name type="scientific">Hymenobacter duratus</name>
    <dbReference type="NCBI Taxonomy" id="2771356"/>
    <lineage>
        <taxon>Bacteria</taxon>
        <taxon>Pseudomonadati</taxon>
        <taxon>Bacteroidota</taxon>
        <taxon>Cytophagia</taxon>
        <taxon>Cytophagales</taxon>
        <taxon>Hymenobacteraceae</taxon>
        <taxon>Hymenobacter</taxon>
    </lineage>
</organism>
<name>A0ABR8JCV7_9BACT</name>
<dbReference type="EMBL" id="JACWZZ010000001">
    <property type="protein sequence ID" value="MBD2713832.1"/>
    <property type="molecule type" value="Genomic_DNA"/>
</dbReference>
<accession>A0ABR8JCV7</accession>
<evidence type="ECO:0000313" key="4">
    <source>
        <dbReference type="Proteomes" id="UP000642468"/>
    </source>
</evidence>
<evidence type="ECO:0000256" key="1">
    <source>
        <dbReference type="SAM" id="MobiDB-lite"/>
    </source>
</evidence>
<comment type="caution">
    <text evidence="3">The sequence shown here is derived from an EMBL/GenBank/DDBJ whole genome shotgun (WGS) entry which is preliminary data.</text>
</comment>
<feature type="chain" id="PRO_5045990091" evidence="2">
    <location>
        <begin position="25"/>
        <end position="150"/>
    </location>
</feature>
<dbReference type="Proteomes" id="UP000642468">
    <property type="component" value="Unassembled WGS sequence"/>
</dbReference>
<sequence length="150" mass="16113">MKLSFLLSLLGLAMLGSCQQTPSAESPQAPSEQQAQEQTSATGAPTATAARAAVGRYLQGQPNAALYVLDSASVLEVDDHWQVLVLRTDWAGRMPNRAAFEVDKSTGTVSPLAVKYVLNGHNETNLRRASVGKIMVQLPEPVFTYAPPYI</sequence>
<evidence type="ECO:0000256" key="2">
    <source>
        <dbReference type="SAM" id="SignalP"/>
    </source>
</evidence>
<dbReference type="RefSeq" id="WP_190782968.1">
    <property type="nucleotide sequence ID" value="NZ_JACWZZ010000001.1"/>
</dbReference>
<feature type="signal peptide" evidence="2">
    <location>
        <begin position="1"/>
        <end position="24"/>
    </location>
</feature>
<evidence type="ECO:0000313" key="3">
    <source>
        <dbReference type="EMBL" id="MBD2713832.1"/>
    </source>
</evidence>
<dbReference type="PROSITE" id="PS51257">
    <property type="entry name" value="PROKAR_LIPOPROTEIN"/>
    <property type="match status" value="1"/>
</dbReference>
<keyword evidence="4" id="KW-1185">Reference proteome</keyword>
<reference evidence="3 4" key="1">
    <citation type="submission" date="2020-09" db="EMBL/GenBank/DDBJ databases">
        <authorList>
            <person name="Kim M.K."/>
        </authorList>
    </citation>
    <scope>NUCLEOTIDE SEQUENCE [LARGE SCALE GENOMIC DNA]</scope>
    <source>
        <strain evidence="3 4">BT646</strain>
    </source>
</reference>
<proteinExistence type="predicted"/>
<protein>
    <submittedName>
        <fullName evidence="3">Uncharacterized protein</fullName>
    </submittedName>
</protein>
<keyword evidence="2" id="KW-0732">Signal</keyword>
<feature type="region of interest" description="Disordered" evidence="1">
    <location>
        <begin position="20"/>
        <end position="47"/>
    </location>
</feature>
<gene>
    <name evidence="3" type="ORF">IC231_02150</name>
</gene>